<evidence type="ECO:0008006" key="3">
    <source>
        <dbReference type="Google" id="ProtNLM"/>
    </source>
</evidence>
<dbReference type="EMBL" id="BLLF01001465">
    <property type="protein sequence ID" value="GFH19449.1"/>
    <property type="molecule type" value="Genomic_DNA"/>
</dbReference>
<evidence type="ECO:0000313" key="2">
    <source>
        <dbReference type="Proteomes" id="UP000485058"/>
    </source>
</evidence>
<sequence length="76" mass="8140">MERGAAAGSLPEALRALLRHLAALFWGQASRGRVAQRFRDLDWDRSGTLSAAEQVLLLVGLAAPQPSDAAWLTTAL</sequence>
<reference evidence="1 2" key="1">
    <citation type="submission" date="2020-02" db="EMBL/GenBank/DDBJ databases">
        <title>Draft genome sequence of Haematococcus lacustris strain NIES-144.</title>
        <authorList>
            <person name="Morimoto D."/>
            <person name="Nakagawa S."/>
            <person name="Yoshida T."/>
            <person name="Sawayama S."/>
        </authorList>
    </citation>
    <scope>NUCLEOTIDE SEQUENCE [LARGE SCALE GENOMIC DNA]</scope>
    <source>
        <strain evidence="1 2">NIES-144</strain>
    </source>
</reference>
<dbReference type="Proteomes" id="UP000485058">
    <property type="component" value="Unassembled WGS sequence"/>
</dbReference>
<accession>A0A699ZIU5</accession>
<organism evidence="1 2">
    <name type="scientific">Haematococcus lacustris</name>
    <name type="common">Green alga</name>
    <name type="synonym">Haematococcus pluvialis</name>
    <dbReference type="NCBI Taxonomy" id="44745"/>
    <lineage>
        <taxon>Eukaryota</taxon>
        <taxon>Viridiplantae</taxon>
        <taxon>Chlorophyta</taxon>
        <taxon>core chlorophytes</taxon>
        <taxon>Chlorophyceae</taxon>
        <taxon>CS clade</taxon>
        <taxon>Chlamydomonadales</taxon>
        <taxon>Haematococcaceae</taxon>
        <taxon>Haematococcus</taxon>
    </lineage>
</organism>
<keyword evidence="2" id="KW-1185">Reference proteome</keyword>
<evidence type="ECO:0000313" key="1">
    <source>
        <dbReference type="EMBL" id="GFH19449.1"/>
    </source>
</evidence>
<name>A0A699ZIU5_HAELA</name>
<gene>
    <name evidence="1" type="ORF">HaLaN_16395</name>
</gene>
<dbReference type="AlphaFoldDB" id="A0A699ZIU5"/>
<comment type="caution">
    <text evidence="1">The sequence shown here is derived from an EMBL/GenBank/DDBJ whole genome shotgun (WGS) entry which is preliminary data.</text>
</comment>
<protein>
    <recommendedName>
        <fullName evidence="3">EF-hand domain-containing protein</fullName>
    </recommendedName>
</protein>
<proteinExistence type="predicted"/>